<dbReference type="EMBL" id="MEVT01000012">
    <property type="protein sequence ID" value="OGC62819.1"/>
    <property type="molecule type" value="Genomic_DNA"/>
</dbReference>
<dbReference type="AlphaFoldDB" id="A0A1F4W064"/>
<dbReference type="Proteomes" id="UP000176614">
    <property type="component" value="Unassembled WGS sequence"/>
</dbReference>
<gene>
    <name evidence="1" type="ORF">A2264_04090</name>
</gene>
<organism evidence="1 2">
    <name type="scientific">candidate division WWE3 bacterium RIFOXYA2_FULL_46_9</name>
    <dbReference type="NCBI Taxonomy" id="1802636"/>
    <lineage>
        <taxon>Bacteria</taxon>
        <taxon>Katanobacteria</taxon>
    </lineage>
</organism>
<proteinExistence type="predicted"/>
<sequence length="113" mass="13105">MGKNHMLVLVYDGEQKLTHKDLLNFLEERVKELREKGINMSVLRLESIDYALYLINSYNLRSNLLISERQLDKGQTIKLKKMRHAEIGVVLLVCPLTVDSVRQALDDHFKVVV</sequence>
<protein>
    <submittedName>
        <fullName evidence="1">Uncharacterized protein</fullName>
    </submittedName>
</protein>
<reference evidence="1 2" key="1">
    <citation type="journal article" date="2016" name="Nat. Commun.">
        <title>Thousands of microbial genomes shed light on interconnected biogeochemical processes in an aquifer system.</title>
        <authorList>
            <person name="Anantharaman K."/>
            <person name="Brown C.T."/>
            <person name="Hug L.A."/>
            <person name="Sharon I."/>
            <person name="Castelle C.J."/>
            <person name="Probst A.J."/>
            <person name="Thomas B.C."/>
            <person name="Singh A."/>
            <person name="Wilkins M.J."/>
            <person name="Karaoz U."/>
            <person name="Brodie E.L."/>
            <person name="Williams K.H."/>
            <person name="Hubbard S.S."/>
            <person name="Banfield J.F."/>
        </authorList>
    </citation>
    <scope>NUCLEOTIDE SEQUENCE [LARGE SCALE GENOMIC DNA]</scope>
</reference>
<comment type="caution">
    <text evidence="1">The sequence shown here is derived from an EMBL/GenBank/DDBJ whole genome shotgun (WGS) entry which is preliminary data.</text>
</comment>
<name>A0A1F4W064_UNCKA</name>
<evidence type="ECO:0000313" key="2">
    <source>
        <dbReference type="Proteomes" id="UP000176614"/>
    </source>
</evidence>
<evidence type="ECO:0000313" key="1">
    <source>
        <dbReference type="EMBL" id="OGC62819.1"/>
    </source>
</evidence>
<accession>A0A1F4W064</accession>